<dbReference type="AlphaFoldDB" id="A0A0N8ERX3"/>
<reference evidence="1" key="1">
    <citation type="journal article" date="2016" name="PLoS ONE">
        <title>A Deep Insight into the Sialome of Male and Female Aedes aegypti Mosquitoes.</title>
        <authorList>
            <person name="Ribeiro J.M."/>
            <person name="Martin-Martin I."/>
            <person name="Arca B."/>
            <person name="Calvo E."/>
        </authorList>
    </citation>
    <scope>NUCLEOTIDE SEQUENCE</scope>
    <source>
        <strain evidence="1">Liverpool</strain>
        <tissue evidence="1">Salivary glands</tissue>
    </source>
</reference>
<protein>
    <submittedName>
        <fullName evidence="1">Uncharacterized protein</fullName>
    </submittedName>
</protein>
<dbReference type="EMBL" id="GDUN01001066">
    <property type="protein sequence ID" value="JAN94853.1"/>
    <property type="molecule type" value="mRNA"/>
</dbReference>
<proteinExistence type="evidence at transcript level"/>
<sequence>RISCGRYDDTLCPGKSTKFPLRKDYGPTGNQTQTPSAWLCFVATDSNHSAKGRLLLKKYPYEFSESSVIEYTEKIPK</sequence>
<name>A0A0N8ERX3_AEDAE</name>
<organism evidence="1">
    <name type="scientific">Aedes aegypti</name>
    <name type="common">Yellowfever mosquito</name>
    <name type="synonym">Culex aegypti</name>
    <dbReference type="NCBI Taxonomy" id="7159"/>
    <lineage>
        <taxon>Eukaryota</taxon>
        <taxon>Metazoa</taxon>
        <taxon>Ecdysozoa</taxon>
        <taxon>Arthropoda</taxon>
        <taxon>Hexapoda</taxon>
        <taxon>Insecta</taxon>
        <taxon>Pterygota</taxon>
        <taxon>Neoptera</taxon>
        <taxon>Endopterygota</taxon>
        <taxon>Diptera</taxon>
        <taxon>Nematocera</taxon>
        <taxon>Culicoidea</taxon>
        <taxon>Culicidae</taxon>
        <taxon>Culicinae</taxon>
        <taxon>Aedini</taxon>
        <taxon>Aedes</taxon>
        <taxon>Stegomyia</taxon>
    </lineage>
</organism>
<accession>A0A0N8ERX3</accession>
<feature type="non-terminal residue" evidence="1">
    <location>
        <position position="1"/>
    </location>
</feature>
<evidence type="ECO:0000313" key="1">
    <source>
        <dbReference type="EMBL" id="JAN94853.1"/>
    </source>
</evidence>